<feature type="domain" description="FKB95-like N-terminal Kelch" evidence="1">
    <location>
        <begin position="149"/>
        <end position="255"/>
    </location>
</feature>
<keyword evidence="3" id="KW-1185">Reference proteome</keyword>
<name>A0A8T1ZE81_ARASU</name>
<organism evidence="2 3">
    <name type="scientific">Arabidopsis suecica</name>
    <name type="common">Swedish thale-cress</name>
    <name type="synonym">Cardaminopsis suecica</name>
    <dbReference type="NCBI Taxonomy" id="45249"/>
    <lineage>
        <taxon>Eukaryota</taxon>
        <taxon>Viridiplantae</taxon>
        <taxon>Streptophyta</taxon>
        <taxon>Embryophyta</taxon>
        <taxon>Tracheophyta</taxon>
        <taxon>Spermatophyta</taxon>
        <taxon>Magnoliopsida</taxon>
        <taxon>eudicotyledons</taxon>
        <taxon>Gunneridae</taxon>
        <taxon>Pentapetalae</taxon>
        <taxon>rosids</taxon>
        <taxon>malvids</taxon>
        <taxon>Brassicales</taxon>
        <taxon>Brassicaceae</taxon>
        <taxon>Camelineae</taxon>
        <taxon>Arabidopsis</taxon>
    </lineage>
</organism>
<proteinExistence type="predicted"/>
<accession>A0A8T1ZE81</accession>
<dbReference type="InterPro" id="IPR057499">
    <property type="entry name" value="Kelch_FKB95"/>
</dbReference>
<dbReference type="Pfam" id="PF25210">
    <property type="entry name" value="Kelch_FKB95"/>
    <property type="match status" value="1"/>
</dbReference>
<dbReference type="Proteomes" id="UP000694251">
    <property type="component" value="Chromosome 11"/>
</dbReference>
<evidence type="ECO:0000313" key="3">
    <source>
        <dbReference type="Proteomes" id="UP000694251"/>
    </source>
</evidence>
<dbReference type="PANTHER" id="PTHR24414">
    <property type="entry name" value="F-BOX/KELCH-REPEAT PROTEIN SKIP4"/>
    <property type="match status" value="1"/>
</dbReference>
<dbReference type="AlphaFoldDB" id="A0A8T1ZE81"/>
<dbReference type="InterPro" id="IPR050354">
    <property type="entry name" value="F-box/kelch-repeat_ARATH"/>
</dbReference>
<comment type="caution">
    <text evidence="2">The sequence shown here is derived from an EMBL/GenBank/DDBJ whole genome shotgun (WGS) entry which is preliminary data.</text>
</comment>
<sequence>MYEMLSQVANDETSPSLLMSLPHDLIMDIIARVSRFNYAALSLTRGDLCSAPLNIVCLAPTLSLPPMPVWASYDVVGSNIFVMGGLYDRFNWPPVINDKINVIGKSVDEPSYAPESRIIMVFDTRTETWEHGTKPVSEKDPRWFKSFPPTSDKWDTDEILHYKYHGCVIDDIMYRYKRGKNILITYDLKQRIWGEVKGLEKLPLISSKSEMISCGKKLILFLEKGVQKREIWCAKISVERREGEIWGKIECYDLLLDGCFCFFHC</sequence>
<protein>
    <submittedName>
        <fullName evidence="2">Kelch-type beta propeller</fullName>
    </submittedName>
</protein>
<evidence type="ECO:0000313" key="2">
    <source>
        <dbReference type="EMBL" id="KAG7557369.1"/>
    </source>
</evidence>
<reference evidence="2 3" key="1">
    <citation type="submission" date="2020-12" db="EMBL/GenBank/DDBJ databases">
        <title>Concerted genomic and epigenomic changes stabilize Arabidopsis allopolyploids.</title>
        <authorList>
            <person name="Chen Z."/>
        </authorList>
    </citation>
    <scope>NUCLEOTIDE SEQUENCE [LARGE SCALE GENOMIC DNA]</scope>
    <source>
        <strain evidence="2">As9502</strain>
        <tissue evidence="2">Leaf</tissue>
    </source>
</reference>
<dbReference type="OrthoDB" id="7960639at2759"/>
<gene>
    <name evidence="2" type="ORF">ISN44_As11g033420</name>
</gene>
<dbReference type="EMBL" id="JAEFBJ010000011">
    <property type="protein sequence ID" value="KAG7557369.1"/>
    <property type="molecule type" value="Genomic_DNA"/>
</dbReference>
<dbReference type="PANTHER" id="PTHR24414:SF23">
    <property type="entry name" value="F-BOX_KELCH-REPEAT PROTEIN SKIP6"/>
    <property type="match status" value="1"/>
</dbReference>
<evidence type="ECO:0000259" key="1">
    <source>
        <dbReference type="Pfam" id="PF25210"/>
    </source>
</evidence>
<feature type="non-terminal residue" evidence="2">
    <location>
        <position position="265"/>
    </location>
</feature>